<dbReference type="GO" id="GO:0008483">
    <property type="term" value="F:transaminase activity"/>
    <property type="evidence" value="ECO:0007669"/>
    <property type="project" value="UniProtKB-KW"/>
</dbReference>
<keyword evidence="8" id="KW-1185">Reference proteome</keyword>
<evidence type="ECO:0000256" key="5">
    <source>
        <dbReference type="ARBA" id="ARBA00022898"/>
    </source>
</evidence>
<evidence type="ECO:0000256" key="3">
    <source>
        <dbReference type="ARBA" id="ARBA00022576"/>
    </source>
</evidence>
<dbReference type="InterPro" id="IPR015424">
    <property type="entry name" value="PyrdxlP-dep_Trfase"/>
</dbReference>
<evidence type="ECO:0000313" key="7">
    <source>
        <dbReference type="EMBL" id="GMG82756.1"/>
    </source>
</evidence>
<evidence type="ECO:0000313" key="8">
    <source>
        <dbReference type="Proteomes" id="UP001239909"/>
    </source>
</evidence>
<dbReference type="Pfam" id="PF00266">
    <property type="entry name" value="Aminotran_5"/>
    <property type="match status" value="1"/>
</dbReference>
<dbReference type="Proteomes" id="UP001239909">
    <property type="component" value="Unassembled WGS sequence"/>
</dbReference>
<comment type="cofactor">
    <cofactor evidence="1">
        <name>pyridoxal 5'-phosphate</name>
        <dbReference type="ChEBI" id="CHEBI:597326"/>
    </cofactor>
</comment>
<evidence type="ECO:0000256" key="2">
    <source>
        <dbReference type="ARBA" id="ARBA00009236"/>
    </source>
</evidence>
<accession>A0ABQ6LHJ4</accession>
<evidence type="ECO:0000256" key="4">
    <source>
        <dbReference type="ARBA" id="ARBA00022679"/>
    </source>
</evidence>
<reference evidence="7 8" key="1">
    <citation type="submission" date="2023-04" db="EMBL/GenBank/DDBJ databases">
        <title>Marinoamorphus aggregata gen. nov., sp. Nov., isolate from tissue of brittle star Ophioplocus japonicus.</title>
        <authorList>
            <person name="Kawano K."/>
            <person name="Sawayama S."/>
            <person name="Nakagawa S."/>
        </authorList>
    </citation>
    <scope>NUCLEOTIDE SEQUENCE [LARGE SCALE GENOMIC DNA]</scope>
    <source>
        <strain evidence="7 8">NKW23</strain>
    </source>
</reference>
<dbReference type="InterPro" id="IPR000192">
    <property type="entry name" value="Aminotrans_V_dom"/>
</dbReference>
<dbReference type="PIRSF" id="PIRSF000524">
    <property type="entry name" value="SPT"/>
    <property type="match status" value="1"/>
</dbReference>
<evidence type="ECO:0000259" key="6">
    <source>
        <dbReference type="Pfam" id="PF00266"/>
    </source>
</evidence>
<keyword evidence="5" id="KW-0663">Pyridoxal phosphate</keyword>
<dbReference type="Gene3D" id="3.40.640.10">
    <property type="entry name" value="Type I PLP-dependent aspartate aminotransferase-like (Major domain)"/>
    <property type="match status" value="1"/>
</dbReference>
<evidence type="ECO:0000256" key="1">
    <source>
        <dbReference type="ARBA" id="ARBA00001933"/>
    </source>
</evidence>
<protein>
    <submittedName>
        <fullName evidence="7">Aminotransferase class V-fold PLP-dependent enzyme</fullName>
    </submittedName>
</protein>
<organism evidence="7 8">
    <name type="scientific">Paralimibaculum aggregatum</name>
    <dbReference type="NCBI Taxonomy" id="3036245"/>
    <lineage>
        <taxon>Bacteria</taxon>
        <taxon>Pseudomonadati</taxon>
        <taxon>Pseudomonadota</taxon>
        <taxon>Alphaproteobacteria</taxon>
        <taxon>Rhodobacterales</taxon>
        <taxon>Paracoccaceae</taxon>
        <taxon>Paralimibaculum</taxon>
    </lineage>
</organism>
<dbReference type="Gene3D" id="3.90.1150.10">
    <property type="entry name" value="Aspartate Aminotransferase, domain 1"/>
    <property type="match status" value="1"/>
</dbReference>
<keyword evidence="4" id="KW-0808">Transferase</keyword>
<dbReference type="PANTHER" id="PTHR21152">
    <property type="entry name" value="AMINOTRANSFERASE CLASS V"/>
    <property type="match status" value="1"/>
</dbReference>
<dbReference type="RefSeq" id="WP_285671547.1">
    <property type="nucleotide sequence ID" value="NZ_BSYI01000013.1"/>
</dbReference>
<comment type="similarity">
    <text evidence="2">Belongs to the class-V pyridoxal-phosphate-dependent aminotransferase family.</text>
</comment>
<dbReference type="SUPFAM" id="SSF53383">
    <property type="entry name" value="PLP-dependent transferases"/>
    <property type="match status" value="1"/>
</dbReference>
<comment type="caution">
    <text evidence="7">The sequence shown here is derived from an EMBL/GenBank/DDBJ whole genome shotgun (WGS) entry which is preliminary data.</text>
</comment>
<feature type="domain" description="Aminotransferase class V" evidence="6">
    <location>
        <begin position="48"/>
        <end position="281"/>
    </location>
</feature>
<gene>
    <name evidence="7" type="ORF">LNKW23_19690</name>
</gene>
<dbReference type="InterPro" id="IPR015421">
    <property type="entry name" value="PyrdxlP-dep_Trfase_major"/>
</dbReference>
<sequence length="399" mass="43582">MKTGFNALFIPGPTNMPFRVRQAMDVALEDMRAPDFGDFTKPIFEDTKKVFRSETGQVFIFPGSGTGGWESAIANTLSPGDKVLMSRFGQFSHLWVDMCQRFGLDVQCIEVEWGKGVPLDAYEAALKADTRHEIKAVFACQNETATGVTSDIAGVRRALDAARHPALLMVDGVSSVGSIDMRMEEWGVDVCVSGSQKGFMLPTGLAIICVSQKALAMQSSARLPRTFFSWEDMSKLNADGYFPYTPATTLLRGLRASLDMIFEEGLDNVIARHHHLAEGVRRGVLDGWKLDLCARGPEWYSDTVSAILVPEEADARQVIARAYERYNLSLGTGLAKVMGRVFRIGHLGWLNEVMVAQALAGAEMAMRDCGIMVEPGSGVGAATEYWRTATGNTMAQAAE</sequence>
<proteinExistence type="inferred from homology"/>
<dbReference type="InterPro" id="IPR015422">
    <property type="entry name" value="PyrdxlP-dep_Trfase_small"/>
</dbReference>
<dbReference type="PANTHER" id="PTHR21152:SF24">
    <property type="entry name" value="ALANINE--GLYOXYLATE AMINOTRANSFERASE 1"/>
    <property type="match status" value="1"/>
</dbReference>
<keyword evidence="3 7" id="KW-0032">Aminotransferase</keyword>
<dbReference type="EMBL" id="BSYI01000013">
    <property type="protein sequence ID" value="GMG82756.1"/>
    <property type="molecule type" value="Genomic_DNA"/>
</dbReference>
<dbReference type="CDD" id="cd06451">
    <property type="entry name" value="AGAT_like"/>
    <property type="match status" value="1"/>
</dbReference>
<dbReference type="InterPro" id="IPR024169">
    <property type="entry name" value="SP_NH2Trfase/AEP_transaminase"/>
</dbReference>
<name>A0ABQ6LHJ4_9RHOB</name>